<dbReference type="EMBL" id="JAPTSV010000005">
    <property type="protein sequence ID" value="KAJ1527984.1"/>
    <property type="molecule type" value="Genomic_DNA"/>
</dbReference>
<evidence type="ECO:0000256" key="1">
    <source>
        <dbReference type="SAM" id="MobiDB-lite"/>
    </source>
</evidence>
<feature type="compositionally biased region" description="Acidic residues" evidence="1">
    <location>
        <begin position="1"/>
        <end position="10"/>
    </location>
</feature>
<keyword evidence="3" id="KW-1185">Reference proteome</keyword>
<feature type="region of interest" description="Disordered" evidence="1">
    <location>
        <begin position="401"/>
        <end position="458"/>
    </location>
</feature>
<accession>A0AAV7XQ42</accession>
<evidence type="ECO:0000313" key="3">
    <source>
        <dbReference type="Proteomes" id="UP001075354"/>
    </source>
</evidence>
<feature type="compositionally biased region" description="Basic residues" evidence="1">
    <location>
        <begin position="419"/>
        <end position="434"/>
    </location>
</feature>
<reference evidence="2" key="1">
    <citation type="submission" date="2022-12" db="EMBL/GenBank/DDBJ databases">
        <title>Chromosome-level genome assembly of the bean flower thrips Megalurothrips usitatus.</title>
        <authorList>
            <person name="Ma L."/>
            <person name="Liu Q."/>
            <person name="Li H."/>
            <person name="Cai W."/>
        </authorList>
    </citation>
    <scope>NUCLEOTIDE SEQUENCE</scope>
    <source>
        <strain evidence="2">Cailab_2022a</strain>
    </source>
</reference>
<feature type="compositionally biased region" description="Basic and acidic residues" evidence="1">
    <location>
        <begin position="638"/>
        <end position="648"/>
    </location>
</feature>
<name>A0AAV7XQ42_9NEOP</name>
<gene>
    <name evidence="2" type="ORF">ONE63_007912</name>
</gene>
<feature type="compositionally biased region" description="Basic and acidic residues" evidence="1">
    <location>
        <begin position="435"/>
        <end position="447"/>
    </location>
</feature>
<dbReference type="Proteomes" id="UP001075354">
    <property type="component" value="Chromosome 5"/>
</dbReference>
<feature type="region of interest" description="Disordered" evidence="1">
    <location>
        <begin position="349"/>
        <end position="378"/>
    </location>
</feature>
<sequence length="760" mass="84435">MKWSEDEVDEEKQSSGFSSQERCLEFNGGASANIRNLHRDRPDVQRRVDKAFQILFQDSLEVKFSNEVILETLLTVLENCGDYEVQVSAMKILLGRDHVFCYKKWFAKAWFDGKPLTTQAFLALRQPFDEEDVLNFLNVYNREPVDFGFVFSIRCSLVSWNHASVPLLLKGSPYLHLNCGTKTLLVTGVTPPPECNKRNLFFFHGGEITKAIVFHQHLSYRSPLQGLSIYTSKGQLVVHPDPPATDENWQKIREFLMYISNVPLETSLGKEEPEAELDINGNVNAESNFKHLNVNFHDTSMNCKTENVTQPSFAHVSSSQDDYNSIPEKVETHEVAVQVICIESEEMGTATTPNGTLDTFDNPAAPVEGGTVDCLPSDLASPVSPLHHGSDISKGIVSLDMSRSSEHTTASPLSESPKVLKHSRKKPGRKHKTSRKPEVQDHPDEMGHPMSESECSRKEACRRFTRSLIKEIGADLQPGFNMYAQGKKRKSSICTAETSDVTGCTPMVAPSETCDHPCAADLEPANKVAKSEICPQEPVATAELKLEDAASEFLQEQQTNCFNEYVDEPAIRPHPHSMPTLMTPYATPQREMTDFVNNSELNKSEGVVQDRRVCGKDVQEQGEDQCSRYGAEDDTEEQKEQCRNDGGDKCTGLEQARRAKGPPPVIPLNSSKRLLNNGAGEHHQSCSVWKVEIEPCNMGFEGARVSPRAMDSSSDTSFNAADNLDSAVLLPTGDSDVTEAETFSFNLKDGRASDRSVHLV</sequence>
<dbReference type="AlphaFoldDB" id="A0AAV7XQ42"/>
<protein>
    <submittedName>
        <fullName evidence="2">Uncharacterized protein</fullName>
    </submittedName>
</protein>
<organism evidence="2 3">
    <name type="scientific">Megalurothrips usitatus</name>
    <name type="common">bean blossom thrips</name>
    <dbReference type="NCBI Taxonomy" id="439358"/>
    <lineage>
        <taxon>Eukaryota</taxon>
        <taxon>Metazoa</taxon>
        <taxon>Ecdysozoa</taxon>
        <taxon>Arthropoda</taxon>
        <taxon>Hexapoda</taxon>
        <taxon>Insecta</taxon>
        <taxon>Pterygota</taxon>
        <taxon>Neoptera</taxon>
        <taxon>Paraneoptera</taxon>
        <taxon>Thysanoptera</taxon>
        <taxon>Terebrantia</taxon>
        <taxon>Thripoidea</taxon>
        <taxon>Thripidae</taxon>
        <taxon>Megalurothrips</taxon>
    </lineage>
</organism>
<evidence type="ECO:0000313" key="2">
    <source>
        <dbReference type="EMBL" id="KAJ1527984.1"/>
    </source>
</evidence>
<feature type="region of interest" description="Disordered" evidence="1">
    <location>
        <begin position="1"/>
        <end position="20"/>
    </location>
</feature>
<comment type="caution">
    <text evidence="2">The sequence shown here is derived from an EMBL/GenBank/DDBJ whole genome shotgun (WGS) entry which is preliminary data.</text>
</comment>
<feature type="region of interest" description="Disordered" evidence="1">
    <location>
        <begin position="614"/>
        <end position="648"/>
    </location>
</feature>
<proteinExistence type="predicted"/>
<feature type="compositionally biased region" description="Polar residues" evidence="1">
    <location>
        <begin position="349"/>
        <end position="359"/>
    </location>
</feature>